<protein>
    <submittedName>
        <fullName evidence="1">Uncharacterized protein</fullName>
    </submittedName>
</protein>
<name>A0AAU3I7S4_9ACTN</name>
<proteinExistence type="predicted"/>
<sequence length="183" mass="19909">MSDKKITRAQFEAIRTAELSEDNGAPSGDRLAGRYLISATTPTAAVLVRLGLAENITLTSAGGEFVFPVLTEVGELARKRIERDGDGLLPRVSSFDDLRRSVAAKYAPKPFTVVCDWDSDMFDAGCDDLRVSDDPQIFHVWAATGSDASDEADRMAVAQFGEETAYFLHNVAVLRGHAHFAQD</sequence>
<evidence type="ECO:0000313" key="1">
    <source>
        <dbReference type="EMBL" id="WTZ13250.1"/>
    </source>
</evidence>
<reference evidence="1" key="1">
    <citation type="submission" date="2022-10" db="EMBL/GenBank/DDBJ databases">
        <title>The complete genomes of actinobacterial strains from the NBC collection.</title>
        <authorList>
            <person name="Joergensen T.S."/>
            <person name="Alvarez Arevalo M."/>
            <person name="Sterndorff E.B."/>
            <person name="Faurdal D."/>
            <person name="Vuksanovic O."/>
            <person name="Mourched A.-S."/>
            <person name="Charusanti P."/>
            <person name="Shaw S."/>
            <person name="Blin K."/>
            <person name="Weber T."/>
        </authorList>
    </citation>
    <scope>NUCLEOTIDE SEQUENCE</scope>
    <source>
        <strain evidence="1">NBC_01393</strain>
    </source>
</reference>
<gene>
    <name evidence="1" type="ORF">OG699_37965</name>
</gene>
<dbReference type="AlphaFoldDB" id="A0AAU3I7S4"/>
<dbReference type="EMBL" id="CP109546">
    <property type="protein sequence ID" value="WTZ13250.1"/>
    <property type="molecule type" value="Genomic_DNA"/>
</dbReference>
<organism evidence="1">
    <name type="scientific">Streptomyces sp. NBC_01393</name>
    <dbReference type="NCBI Taxonomy" id="2903851"/>
    <lineage>
        <taxon>Bacteria</taxon>
        <taxon>Bacillati</taxon>
        <taxon>Actinomycetota</taxon>
        <taxon>Actinomycetes</taxon>
        <taxon>Kitasatosporales</taxon>
        <taxon>Streptomycetaceae</taxon>
        <taxon>Streptomyces</taxon>
    </lineage>
</organism>
<accession>A0AAU3I7S4</accession>